<comment type="caution">
    <text evidence="12">The sequence shown here is derived from an EMBL/GenBank/DDBJ whole genome shotgun (WGS) entry which is preliminary data.</text>
</comment>
<dbReference type="PANTHER" id="PTHR10584">
    <property type="entry name" value="SUGAR KINASE"/>
    <property type="match status" value="1"/>
</dbReference>
<reference evidence="12" key="2">
    <citation type="submission" date="2020-09" db="EMBL/GenBank/DDBJ databases">
        <authorList>
            <person name="Sun Q."/>
            <person name="Zhou Y."/>
        </authorList>
    </citation>
    <scope>NUCLEOTIDE SEQUENCE</scope>
    <source>
        <strain evidence="12">CGMCC 1.12777</strain>
    </source>
</reference>
<keyword evidence="10" id="KW-0963">Cytoplasm</keyword>
<feature type="binding site" evidence="10">
    <location>
        <begin position="204"/>
        <end position="209"/>
    </location>
    <ligand>
        <name>ATP</name>
        <dbReference type="ChEBI" id="CHEBI:30616"/>
    </ligand>
</feature>
<gene>
    <name evidence="12" type="primary">rbsK</name>
    <name evidence="10" type="synonym">deoK</name>
    <name evidence="12" type="ORF">GCM10007096_35460</name>
</gene>
<keyword evidence="3 10" id="KW-0479">Metal-binding</keyword>
<feature type="binding site" evidence="10">
    <location>
        <position position="172"/>
    </location>
    <ligand>
        <name>ATP</name>
        <dbReference type="ChEBI" id="CHEBI:30616"/>
    </ligand>
</feature>
<dbReference type="InterPro" id="IPR029056">
    <property type="entry name" value="Ribokinase-like"/>
</dbReference>
<dbReference type="InterPro" id="IPR002139">
    <property type="entry name" value="Ribo/fructo_kinase"/>
</dbReference>
<dbReference type="NCBIfam" id="TIGR02152">
    <property type="entry name" value="D_ribokin_bact"/>
    <property type="match status" value="1"/>
</dbReference>
<evidence type="ECO:0000256" key="5">
    <source>
        <dbReference type="ARBA" id="ARBA00022777"/>
    </source>
</evidence>
<dbReference type="PRINTS" id="PR00990">
    <property type="entry name" value="RIBOKINASE"/>
</dbReference>
<comment type="caution">
    <text evidence="10">Lacks conserved residue(s) required for the propagation of feature annotation.</text>
</comment>
<dbReference type="GO" id="GO:0004747">
    <property type="term" value="F:ribokinase activity"/>
    <property type="evidence" value="ECO:0007669"/>
    <property type="project" value="UniProtKB-UniRule"/>
</dbReference>
<comment type="similarity">
    <text evidence="10">Belongs to the carbohydrate kinase PfkB family. Deoxyribokinase subfamily.</text>
</comment>
<proteinExistence type="inferred from homology"/>
<dbReference type="GO" id="GO:0005524">
    <property type="term" value="F:ATP binding"/>
    <property type="evidence" value="ECO:0007669"/>
    <property type="project" value="UniProtKB-UniRule"/>
</dbReference>
<feature type="binding site" evidence="10">
    <location>
        <position position="271"/>
    </location>
    <ligand>
        <name>K(+)</name>
        <dbReference type="ChEBI" id="CHEBI:29103"/>
    </ligand>
</feature>
<dbReference type="HAMAP" id="MF_01987">
    <property type="entry name" value="Ribokinase"/>
    <property type="match status" value="1"/>
</dbReference>
<comment type="cofactor">
    <cofactor evidence="10">
        <name>Mg(2+)</name>
        <dbReference type="ChEBI" id="CHEBI:18420"/>
    </cofactor>
</comment>
<keyword evidence="7 10" id="KW-0460">Magnesium</keyword>
<dbReference type="Proteomes" id="UP000656813">
    <property type="component" value="Unassembled WGS sequence"/>
</dbReference>
<dbReference type="Gene3D" id="3.40.1190.20">
    <property type="match status" value="1"/>
</dbReference>
<protein>
    <recommendedName>
        <fullName evidence="10">Deoxyribokinase</fullName>
        <shortName evidence="10">dRK</shortName>
        <ecNumber evidence="10">2.7.1.229</ecNumber>
    </recommendedName>
    <alternativeName>
        <fullName evidence="10">ATP:2-deoxy-D-ribose 5-phosphotransferase</fullName>
    </alternativeName>
</protein>
<evidence type="ECO:0000256" key="6">
    <source>
        <dbReference type="ARBA" id="ARBA00022840"/>
    </source>
</evidence>
<sequence length="302" mass="32377">MDFITNTSIIPDEGVTVFGDSFSTKPGGKGANQAIAAARLGAQVRMIGCVGNDVFRKEIIDRFIDEGVFFENAEPVTQISTGVANITVFRGDNRIIVIPGANKQLTPDKILAKKECIATSDVILLQLEIPFETVETAIHLADQYGVKVILNPAPATFLPESLLSKVSYITPNEFELSKILERGTKSDESMENLIREIGTSCIVTKGGDGVYYLNDYDLVHVPGFDVDVVDTTGAGDAFNGAFAVAIGSGYSLEKACEFANVVGALTVQKNGAQPGMPTLQDINQFLKEQGVEVPILQDGEPI</sequence>
<dbReference type="PROSITE" id="PS00584">
    <property type="entry name" value="PFKB_KINASES_2"/>
    <property type="match status" value="1"/>
</dbReference>
<feature type="binding site" evidence="10">
    <location>
        <position position="236"/>
    </location>
    <ligand>
        <name>substrate</name>
    </ligand>
</feature>
<dbReference type="UniPathway" id="UPA00916">
    <property type="reaction ID" value="UER00889"/>
</dbReference>
<comment type="subcellular location">
    <subcellularLocation>
        <location evidence="10">Cytoplasm</location>
    </subcellularLocation>
</comment>
<dbReference type="InterPro" id="IPR002173">
    <property type="entry name" value="Carboh/pur_kinase_PfkB_CS"/>
</dbReference>
<feature type="binding site" evidence="10">
    <location>
        <position position="232"/>
    </location>
    <ligand>
        <name>K(+)</name>
        <dbReference type="ChEBI" id="CHEBI:29103"/>
    </ligand>
</feature>
<dbReference type="InterPro" id="IPR011611">
    <property type="entry name" value="PfkB_dom"/>
</dbReference>
<dbReference type="EMBL" id="BMFV01000035">
    <property type="protein sequence ID" value="GGH86836.1"/>
    <property type="molecule type" value="Genomic_DNA"/>
</dbReference>
<dbReference type="InterPro" id="IPR011877">
    <property type="entry name" value="Ribokinase"/>
</dbReference>
<feature type="binding site" evidence="10">
    <location>
        <position position="230"/>
    </location>
    <ligand>
        <name>K(+)</name>
        <dbReference type="ChEBI" id="CHEBI:29103"/>
    </ligand>
</feature>
<comment type="similarity">
    <text evidence="1">Belongs to the carbohydrate kinase pfkB family.</text>
</comment>
<evidence type="ECO:0000259" key="11">
    <source>
        <dbReference type="Pfam" id="PF00294"/>
    </source>
</evidence>
<feature type="binding site" evidence="10">
    <location>
        <position position="269"/>
    </location>
    <ligand>
        <name>K(+)</name>
        <dbReference type="ChEBI" id="CHEBI:29103"/>
    </ligand>
</feature>
<keyword evidence="13" id="KW-1185">Reference proteome</keyword>
<comment type="function">
    <text evidence="10">Catalyzes the ATP-dependent phosphorylation of 2-deoxy-D-ribose to 2-deoxy-D-ribose 5-phosphate (dRib-5P), allowing the use of deoxyribose as the sole carbon source.</text>
</comment>
<dbReference type="Pfam" id="PF00294">
    <property type="entry name" value="PfkB"/>
    <property type="match status" value="1"/>
</dbReference>
<keyword evidence="9 10" id="KW-0119">Carbohydrate metabolism</keyword>
<comment type="catalytic activity">
    <reaction evidence="10">
        <text>2-deoxy-D-ribose + ATP = 2-deoxy-D-ribose 5-phosphate + ADP + H(+)</text>
        <dbReference type="Rhea" id="RHEA:30871"/>
        <dbReference type="ChEBI" id="CHEBI:15378"/>
        <dbReference type="ChEBI" id="CHEBI:30616"/>
        <dbReference type="ChEBI" id="CHEBI:62877"/>
        <dbReference type="ChEBI" id="CHEBI:90761"/>
        <dbReference type="ChEBI" id="CHEBI:456216"/>
        <dbReference type="EC" id="2.7.1.229"/>
    </reaction>
</comment>
<feature type="site" description="Important for substrate specificity" evidence="10">
    <location>
        <position position="1"/>
    </location>
</feature>
<keyword evidence="4 10" id="KW-0547">Nucleotide-binding</keyword>
<evidence type="ECO:0000313" key="12">
    <source>
        <dbReference type="EMBL" id="GGH86836.1"/>
    </source>
</evidence>
<dbReference type="GO" id="GO:0046872">
    <property type="term" value="F:metal ion binding"/>
    <property type="evidence" value="ECO:0007669"/>
    <property type="project" value="UniProtKB-KW"/>
</dbReference>
<feature type="binding site" evidence="10">
    <location>
        <begin position="235"/>
        <end position="236"/>
    </location>
    <ligand>
        <name>ATP</name>
        <dbReference type="ChEBI" id="CHEBI:30616"/>
    </ligand>
</feature>
<organism evidence="12 13">
    <name type="scientific">Pullulanibacillus pueri</name>
    <dbReference type="NCBI Taxonomy" id="1437324"/>
    <lineage>
        <taxon>Bacteria</taxon>
        <taxon>Bacillati</taxon>
        <taxon>Bacillota</taxon>
        <taxon>Bacilli</taxon>
        <taxon>Bacillales</taxon>
        <taxon>Sporolactobacillaceae</taxon>
        <taxon>Pullulanibacillus</taxon>
    </lineage>
</organism>
<dbReference type="EC" id="2.7.1.229" evidence="10"/>
<comment type="subunit">
    <text evidence="10">Homodimer.</text>
</comment>
<feature type="binding site" evidence="10">
    <location>
        <position position="266"/>
    </location>
    <ligand>
        <name>K(+)</name>
        <dbReference type="ChEBI" id="CHEBI:29103"/>
    </ligand>
</feature>
<dbReference type="GO" id="GO:0005829">
    <property type="term" value="C:cytosol"/>
    <property type="evidence" value="ECO:0007669"/>
    <property type="project" value="TreeGrafter"/>
</dbReference>
<dbReference type="AlphaFoldDB" id="A0A8J3ENJ5"/>
<dbReference type="GO" id="GO:0019303">
    <property type="term" value="P:D-ribose catabolic process"/>
    <property type="evidence" value="ECO:0007669"/>
    <property type="project" value="UniProtKB-UniPathway"/>
</dbReference>
<feature type="active site" description="Proton acceptor" evidence="10">
    <location>
        <position position="236"/>
    </location>
</feature>
<name>A0A8J3ENJ5_9BACL</name>
<feature type="binding site" evidence="10">
    <location>
        <position position="128"/>
    </location>
    <ligand>
        <name>substrate</name>
    </ligand>
</feature>
<keyword evidence="8 10" id="KW-0630">Potassium</keyword>
<evidence type="ECO:0000313" key="13">
    <source>
        <dbReference type="Proteomes" id="UP000656813"/>
    </source>
</evidence>
<feature type="binding site" evidence="10">
    <location>
        <position position="260"/>
    </location>
    <ligand>
        <name>ATP</name>
        <dbReference type="ChEBI" id="CHEBI:30616"/>
    </ligand>
</feature>
<dbReference type="SUPFAM" id="SSF53613">
    <property type="entry name" value="Ribokinase-like"/>
    <property type="match status" value="1"/>
</dbReference>
<evidence type="ECO:0000256" key="3">
    <source>
        <dbReference type="ARBA" id="ARBA00022723"/>
    </source>
</evidence>
<feature type="domain" description="Carbohydrate kinase PfkB" evidence="11">
    <location>
        <begin position="1"/>
        <end position="278"/>
    </location>
</feature>
<evidence type="ECO:0000256" key="8">
    <source>
        <dbReference type="ARBA" id="ARBA00022958"/>
    </source>
</evidence>
<evidence type="ECO:0000256" key="4">
    <source>
        <dbReference type="ARBA" id="ARBA00022741"/>
    </source>
</evidence>
<dbReference type="CDD" id="cd01174">
    <property type="entry name" value="ribokinase"/>
    <property type="match status" value="1"/>
</dbReference>
<keyword evidence="2 10" id="KW-0808">Transferase</keyword>
<feature type="binding site" evidence="10">
    <location>
        <begin position="28"/>
        <end position="32"/>
    </location>
    <ligand>
        <name>substrate</name>
    </ligand>
</feature>
<evidence type="ECO:0000256" key="1">
    <source>
        <dbReference type="ARBA" id="ARBA00005380"/>
    </source>
</evidence>
<dbReference type="PANTHER" id="PTHR10584:SF166">
    <property type="entry name" value="RIBOKINASE"/>
    <property type="match status" value="1"/>
</dbReference>
<evidence type="ECO:0000256" key="9">
    <source>
        <dbReference type="ARBA" id="ARBA00023277"/>
    </source>
</evidence>
<keyword evidence="5 10" id="KW-0418">Kinase</keyword>
<accession>A0A8J3ENJ5</accession>
<reference evidence="12" key="1">
    <citation type="journal article" date="2014" name="Int. J. Syst. Evol. Microbiol.">
        <title>Complete genome sequence of Corynebacterium casei LMG S-19264T (=DSM 44701T), isolated from a smear-ripened cheese.</title>
        <authorList>
            <consortium name="US DOE Joint Genome Institute (JGI-PGF)"/>
            <person name="Walter F."/>
            <person name="Albersmeier A."/>
            <person name="Kalinowski J."/>
            <person name="Ruckert C."/>
        </authorList>
    </citation>
    <scope>NUCLEOTIDE SEQUENCE</scope>
    <source>
        <strain evidence="12">CGMCC 1.12777</strain>
    </source>
</reference>
<evidence type="ECO:0000256" key="7">
    <source>
        <dbReference type="ARBA" id="ARBA00022842"/>
    </source>
</evidence>
<keyword evidence="6 10" id="KW-0067">ATP-binding</keyword>
<evidence type="ECO:0000256" key="10">
    <source>
        <dbReference type="HAMAP-Rule" id="MF_01987"/>
    </source>
</evidence>
<evidence type="ECO:0000256" key="2">
    <source>
        <dbReference type="ARBA" id="ARBA00022679"/>
    </source>
</evidence>